<proteinExistence type="predicted"/>
<evidence type="ECO:0000313" key="2">
    <source>
        <dbReference type="Proteomes" id="UP001162156"/>
    </source>
</evidence>
<protein>
    <submittedName>
        <fullName evidence="1">Uncharacterized protein</fullName>
    </submittedName>
</protein>
<sequence>MRRVGGKDTQDLVRRTLGLMISNPSAAKYSWLGRRQKAAFKEFALAKLIIEVALNVKSVQKKEVEVAISNWLRRAKDRMKKPE</sequence>
<comment type="caution">
    <text evidence="1">The sequence shown here is derived from an EMBL/GenBank/DDBJ whole genome shotgun (WGS) entry which is preliminary data.</text>
</comment>
<dbReference type="EMBL" id="JANEYF010005370">
    <property type="protein sequence ID" value="KAJ8928474.1"/>
    <property type="molecule type" value="Genomic_DNA"/>
</dbReference>
<keyword evidence="2" id="KW-1185">Reference proteome</keyword>
<reference evidence="1" key="1">
    <citation type="journal article" date="2023" name="Insect Mol. Biol.">
        <title>Genome sequencing provides insights into the evolution of gene families encoding plant cell wall-degrading enzymes in longhorned beetles.</title>
        <authorList>
            <person name="Shin N.R."/>
            <person name="Okamura Y."/>
            <person name="Kirsch R."/>
            <person name="Pauchet Y."/>
        </authorList>
    </citation>
    <scope>NUCLEOTIDE SEQUENCE</scope>
    <source>
        <strain evidence="1">RBIC_L_NR</strain>
    </source>
</reference>
<name>A0AAV8WPV8_9CUCU</name>
<gene>
    <name evidence="1" type="ORF">NQ314_018979</name>
</gene>
<organism evidence="1 2">
    <name type="scientific">Rhamnusium bicolor</name>
    <dbReference type="NCBI Taxonomy" id="1586634"/>
    <lineage>
        <taxon>Eukaryota</taxon>
        <taxon>Metazoa</taxon>
        <taxon>Ecdysozoa</taxon>
        <taxon>Arthropoda</taxon>
        <taxon>Hexapoda</taxon>
        <taxon>Insecta</taxon>
        <taxon>Pterygota</taxon>
        <taxon>Neoptera</taxon>
        <taxon>Endopterygota</taxon>
        <taxon>Coleoptera</taxon>
        <taxon>Polyphaga</taxon>
        <taxon>Cucujiformia</taxon>
        <taxon>Chrysomeloidea</taxon>
        <taxon>Cerambycidae</taxon>
        <taxon>Lepturinae</taxon>
        <taxon>Rhagiini</taxon>
        <taxon>Rhamnusium</taxon>
    </lineage>
</organism>
<evidence type="ECO:0000313" key="1">
    <source>
        <dbReference type="EMBL" id="KAJ8928474.1"/>
    </source>
</evidence>
<dbReference type="AlphaFoldDB" id="A0AAV8WPV8"/>
<accession>A0AAV8WPV8</accession>
<dbReference type="Proteomes" id="UP001162156">
    <property type="component" value="Unassembled WGS sequence"/>
</dbReference>